<protein>
    <submittedName>
        <fullName evidence="1">Uncharacterized protein</fullName>
    </submittedName>
</protein>
<dbReference type="Pfam" id="PF05685">
    <property type="entry name" value="Uma2"/>
    <property type="match status" value="1"/>
</dbReference>
<evidence type="ECO:0000313" key="1">
    <source>
        <dbReference type="EMBL" id="BBX97987.1"/>
    </source>
</evidence>
<dbReference type="CDD" id="cd06260">
    <property type="entry name" value="DUF820-like"/>
    <property type="match status" value="1"/>
</dbReference>
<proteinExistence type="predicted"/>
<dbReference type="EMBL" id="AP022581">
    <property type="protein sequence ID" value="BBX97987.1"/>
    <property type="molecule type" value="Genomic_DNA"/>
</dbReference>
<dbReference type="STRING" id="169765.AWC15_18950"/>
<dbReference type="InterPro" id="IPR012296">
    <property type="entry name" value="Nuclease_put_TT1808"/>
</dbReference>
<dbReference type="Proteomes" id="UP000466396">
    <property type="component" value="Chromosome"/>
</dbReference>
<keyword evidence="2" id="KW-1185">Reference proteome</keyword>
<dbReference type="RefSeq" id="WP_085159435.1">
    <property type="nucleotide sequence ID" value="NZ_AP022581.1"/>
</dbReference>
<gene>
    <name evidence="1" type="ORF">MLAC_32810</name>
</gene>
<sequence>MAATIPRPFDPLIDLDGLWTVELAARYLPIDGMPPVRYEAEEGRLVMSPREGSANSWAAVRLVFELDAGARAAGYAVYSALNLRTDPKGWIEPDLIILKTPVRDQTWFEHDQVLCPVEIVSRSSRRRDRIDKPATCARLGIPYFMRVEILRDESLVEMLRLDGDRYVAHAKALSGQTFEITEPFAASFDPQVLLEP</sequence>
<dbReference type="InterPro" id="IPR008538">
    <property type="entry name" value="Uma2"/>
</dbReference>
<name>A0A1X1YBK9_9MYCO</name>
<evidence type="ECO:0000313" key="2">
    <source>
        <dbReference type="Proteomes" id="UP000466396"/>
    </source>
</evidence>
<accession>A0A1X1YBK9</accession>
<dbReference type="KEGG" id="mlj:MLAC_32810"/>
<dbReference type="SUPFAM" id="SSF52980">
    <property type="entry name" value="Restriction endonuclease-like"/>
    <property type="match status" value="1"/>
</dbReference>
<dbReference type="OrthoDB" id="9799703at2"/>
<dbReference type="Gene3D" id="3.90.1570.10">
    <property type="entry name" value="tt1808, chain A"/>
    <property type="match status" value="1"/>
</dbReference>
<organism evidence="1 2">
    <name type="scientific">Mycobacterium lacus</name>
    <dbReference type="NCBI Taxonomy" id="169765"/>
    <lineage>
        <taxon>Bacteria</taxon>
        <taxon>Bacillati</taxon>
        <taxon>Actinomycetota</taxon>
        <taxon>Actinomycetes</taxon>
        <taxon>Mycobacteriales</taxon>
        <taxon>Mycobacteriaceae</taxon>
        <taxon>Mycobacterium</taxon>
    </lineage>
</organism>
<reference evidence="1 2" key="1">
    <citation type="journal article" date="2019" name="Emerg. Microbes Infect.">
        <title>Comprehensive subspecies identification of 175 nontuberculous mycobacteria species based on 7547 genomic profiles.</title>
        <authorList>
            <person name="Matsumoto Y."/>
            <person name="Kinjo T."/>
            <person name="Motooka D."/>
            <person name="Nabeya D."/>
            <person name="Jung N."/>
            <person name="Uechi K."/>
            <person name="Horii T."/>
            <person name="Iida T."/>
            <person name="Fujita J."/>
            <person name="Nakamura S."/>
        </authorList>
    </citation>
    <scope>NUCLEOTIDE SEQUENCE [LARGE SCALE GENOMIC DNA]</scope>
    <source>
        <strain evidence="1 2">JCM 15657</strain>
    </source>
</reference>
<dbReference type="InterPro" id="IPR011335">
    <property type="entry name" value="Restrct_endonuc-II-like"/>
</dbReference>
<dbReference type="AlphaFoldDB" id="A0A1X1YBK9"/>